<protein>
    <recommendedName>
        <fullName evidence="4">Encoded protein</fullName>
    </recommendedName>
</protein>
<proteinExistence type="predicted"/>
<evidence type="ECO:0000256" key="1">
    <source>
        <dbReference type="SAM" id="MobiDB-lite"/>
    </source>
</evidence>
<accession>A0ABQ7GPK6</accession>
<feature type="region of interest" description="Disordered" evidence="1">
    <location>
        <begin position="1"/>
        <end position="33"/>
    </location>
</feature>
<name>A0ABQ7GPK6_DUNSA</name>
<dbReference type="EMBL" id="MU069656">
    <property type="protein sequence ID" value="KAF5836536.1"/>
    <property type="molecule type" value="Genomic_DNA"/>
</dbReference>
<feature type="compositionally biased region" description="Polar residues" evidence="1">
    <location>
        <begin position="1"/>
        <end position="14"/>
    </location>
</feature>
<evidence type="ECO:0000313" key="2">
    <source>
        <dbReference type="EMBL" id="KAF5836536.1"/>
    </source>
</evidence>
<evidence type="ECO:0000313" key="3">
    <source>
        <dbReference type="Proteomes" id="UP000815325"/>
    </source>
</evidence>
<comment type="caution">
    <text evidence="2">The sequence shown here is derived from an EMBL/GenBank/DDBJ whole genome shotgun (WGS) entry which is preliminary data.</text>
</comment>
<evidence type="ECO:0008006" key="4">
    <source>
        <dbReference type="Google" id="ProtNLM"/>
    </source>
</evidence>
<organism evidence="2 3">
    <name type="scientific">Dunaliella salina</name>
    <name type="common">Green alga</name>
    <name type="synonym">Protococcus salinus</name>
    <dbReference type="NCBI Taxonomy" id="3046"/>
    <lineage>
        <taxon>Eukaryota</taxon>
        <taxon>Viridiplantae</taxon>
        <taxon>Chlorophyta</taxon>
        <taxon>core chlorophytes</taxon>
        <taxon>Chlorophyceae</taxon>
        <taxon>CS clade</taxon>
        <taxon>Chlamydomonadales</taxon>
        <taxon>Dunaliellaceae</taxon>
        <taxon>Dunaliella</taxon>
    </lineage>
</organism>
<reference evidence="2" key="1">
    <citation type="submission" date="2017-08" db="EMBL/GenBank/DDBJ databases">
        <authorList>
            <person name="Polle J.E."/>
            <person name="Barry K."/>
            <person name="Cushman J."/>
            <person name="Schmutz J."/>
            <person name="Tran D."/>
            <person name="Hathwaick L.T."/>
            <person name="Yim W.C."/>
            <person name="Jenkins J."/>
            <person name="Mckie-Krisberg Z.M."/>
            <person name="Prochnik S."/>
            <person name="Lindquist E."/>
            <person name="Dockter R.B."/>
            <person name="Adam C."/>
            <person name="Molina H."/>
            <person name="Bunkerborg J."/>
            <person name="Jin E."/>
            <person name="Buchheim M."/>
            <person name="Magnuson J."/>
        </authorList>
    </citation>
    <scope>NUCLEOTIDE SEQUENCE</scope>
    <source>
        <strain evidence="2">CCAP 19/18</strain>
    </source>
</reference>
<sequence>MDQSMISTMRSSLGTGAPYAAPTTSTTTLNANNTPEFKMNNLISREYETTPLQAGHIPGCTVHVPAGSSVVGQRRAQATLHNAELQPLIASSNGQWQDMQLVDLRPQERSYNKNYIYAENAPSNFLKFPKVKDHRRL</sequence>
<keyword evidence="3" id="KW-1185">Reference proteome</keyword>
<dbReference type="Proteomes" id="UP000815325">
    <property type="component" value="Unassembled WGS sequence"/>
</dbReference>
<gene>
    <name evidence="2" type="ORF">DUNSADRAFT_5824</name>
</gene>
<feature type="compositionally biased region" description="Low complexity" evidence="1">
    <location>
        <begin position="15"/>
        <end position="33"/>
    </location>
</feature>